<comment type="subcellular location">
    <subcellularLocation>
        <location evidence="1">Nucleus</location>
    </subcellularLocation>
</comment>
<dbReference type="Proteomes" id="UP001224775">
    <property type="component" value="Unassembled WGS sequence"/>
</dbReference>
<feature type="region of interest" description="Disordered" evidence="3">
    <location>
        <begin position="257"/>
        <end position="283"/>
    </location>
</feature>
<organism evidence="4 5">
    <name type="scientific">Skeletonema marinoi</name>
    <dbReference type="NCBI Taxonomy" id="267567"/>
    <lineage>
        <taxon>Eukaryota</taxon>
        <taxon>Sar</taxon>
        <taxon>Stramenopiles</taxon>
        <taxon>Ochrophyta</taxon>
        <taxon>Bacillariophyta</taxon>
        <taxon>Coscinodiscophyceae</taxon>
        <taxon>Thalassiosirophycidae</taxon>
        <taxon>Thalassiosirales</taxon>
        <taxon>Skeletonemataceae</taxon>
        <taxon>Skeletonema</taxon>
        <taxon>Skeletonema marinoi-dohrnii complex</taxon>
    </lineage>
</organism>
<gene>
    <name evidence="4" type="ORF">QTG54_006468</name>
</gene>
<dbReference type="GO" id="GO:0006281">
    <property type="term" value="P:DNA repair"/>
    <property type="evidence" value="ECO:0007669"/>
    <property type="project" value="InterPro"/>
</dbReference>
<keyword evidence="5" id="KW-1185">Reference proteome</keyword>
<dbReference type="Gene3D" id="1.10.340.30">
    <property type="entry name" value="Hypothetical protein, domain 2"/>
    <property type="match status" value="1"/>
</dbReference>
<evidence type="ECO:0000313" key="5">
    <source>
        <dbReference type="Proteomes" id="UP001224775"/>
    </source>
</evidence>
<evidence type="ECO:0000256" key="3">
    <source>
        <dbReference type="SAM" id="MobiDB-lite"/>
    </source>
</evidence>
<accession>A0AAD9DCT6</accession>
<reference evidence="4" key="1">
    <citation type="submission" date="2023-06" db="EMBL/GenBank/DDBJ databases">
        <title>Survivors Of The Sea: Transcriptome response of Skeletonema marinoi to long-term dormancy.</title>
        <authorList>
            <person name="Pinder M.I.M."/>
            <person name="Kourtchenko O."/>
            <person name="Robertson E.K."/>
            <person name="Larsson T."/>
            <person name="Maumus F."/>
            <person name="Osuna-Cruz C.M."/>
            <person name="Vancaester E."/>
            <person name="Stenow R."/>
            <person name="Vandepoele K."/>
            <person name="Ploug H."/>
            <person name="Bruchert V."/>
            <person name="Godhe A."/>
            <person name="Topel M."/>
        </authorList>
    </citation>
    <scope>NUCLEOTIDE SEQUENCE</scope>
    <source>
        <strain evidence="4">R05AC</strain>
    </source>
</reference>
<comment type="caution">
    <text evidence="4">The sequence shown here is derived from an EMBL/GenBank/DDBJ whole genome shotgun (WGS) entry which is preliminary data.</text>
</comment>
<proteinExistence type="predicted"/>
<dbReference type="EMBL" id="JATAAI010000010">
    <property type="protein sequence ID" value="KAK1742871.1"/>
    <property type="molecule type" value="Genomic_DNA"/>
</dbReference>
<dbReference type="GO" id="GO:0003677">
    <property type="term" value="F:DNA binding"/>
    <property type="evidence" value="ECO:0007669"/>
    <property type="project" value="InterPro"/>
</dbReference>
<evidence type="ECO:0000256" key="1">
    <source>
        <dbReference type="ARBA" id="ARBA00004123"/>
    </source>
</evidence>
<dbReference type="PANTHER" id="PTHR15074">
    <property type="entry name" value="METHYL-CPG-BINDING PROTEIN"/>
    <property type="match status" value="1"/>
</dbReference>
<feature type="region of interest" description="Disordered" evidence="3">
    <location>
        <begin position="19"/>
        <end position="40"/>
    </location>
</feature>
<evidence type="ECO:0000256" key="2">
    <source>
        <dbReference type="ARBA" id="ARBA00023242"/>
    </source>
</evidence>
<feature type="region of interest" description="Disordered" evidence="3">
    <location>
        <begin position="73"/>
        <end position="92"/>
    </location>
</feature>
<feature type="compositionally biased region" description="Polar residues" evidence="3">
    <location>
        <begin position="257"/>
        <end position="274"/>
    </location>
</feature>
<keyword evidence="2" id="KW-0539">Nucleus</keyword>
<dbReference type="AlphaFoldDB" id="A0AAD9DCT6"/>
<dbReference type="PANTHER" id="PTHR15074:SF0">
    <property type="entry name" value="METHYL-CPG-BINDING DOMAIN PROTEIN 4-LIKE PROTEIN"/>
    <property type="match status" value="1"/>
</dbReference>
<name>A0AAD9DCT6_9STRA</name>
<dbReference type="SUPFAM" id="SSF48150">
    <property type="entry name" value="DNA-glycosylase"/>
    <property type="match status" value="1"/>
</dbReference>
<dbReference type="InterPro" id="IPR045138">
    <property type="entry name" value="MeCP2/MBD4"/>
</dbReference>
<dbReference type="GO" id="GO:0005634">
    <property type="term" value="C:nucleus"/>
    <property type="evidence" value="ECO:0007669"/>
    <property type="project" value="UniProtKB-SubCell"/>
</dbReference>
<dbReference type="GO" id="GO:0003824">
    <property type="term" value="F:catalytic activity"/>
    <property type="evidence" value="ECO:0007669"/>
    <property type="project" value="InterPro"/>
</dbReference>
<dbReference type="InterPro" id="IPR011257">
    <property type="entry name" value="DNA_glycosylase"/>
</dbReference>
<protein>
    <submittedName>
        <fullName evidence="4">Methyl-CpG-binding domain protein 4-like protein</fullName>
    </submittedName>
</protein>
<feature type="compositionally biased region" description="Low complexity" evidence="3">
    <location>
        <begin position="28"/>
        <end position="39"/>
    </location>
</feature>
<sequence>MSTAAAMYVKMKTLDSSKQLLSPPTLKSNTTACSSSASSPPMVKHQFVERIGEVDSVAQDSEPAIVDELCSSSPPIIKGDTSKPSRRKRTTTPKTKIPALINLVKQKPIVKSPMFMNSTSSIFAAVCKCDSLLRTLCCGSDTHTKSQIFAIVDDHFGACPIFKQTFETTLAAVHKTSSSSPAISIIIEQALHTSVRHLCTKECFLRAYLPIREYCLLWRDITIHESVGRTKEQLLRDWRCRLVPPTSQVMRLTTTSDSVENIEQDSTAMKTSGSKSKRKNTPTPIIYVSPSGAEYSTKTSVVKFMNSNYNNNDKLEMTPLKHSPVKVKGRASTKNIRIVSPTKCSGQPNVLINHAAKLNPLFSPLGLLEELFVNNPWRLLVSTICLNVTTRRQVDFVLHTFLEQWPTAEATANADWEEISAVISPLGLGIKRAKGLVRFSAEYIELTKDCDEFCLSETQVTGLFFCGMYSWSAYKIFIRGELPSGSVRVCDHALQSYVEYQLGLGRSREW</sequence>
<evidence type="ECO:0000313" key="4">
    <source>
        <dbReference type="EMBL" id="KAK1742871.1"/>
    </source>
</evidence>